<dbReference type="EC" id="2.1.1.222" evidence="2"/>
<dbReference type="PANTHER" id="PTHR42912:SF93">
    <property type="entry name" value="N6-ADENOSINE-METHYLTRANSFERASE TMT1A"/>
    <property type="match status" value="1"/>
</dbReference>
<dbReference type="Proteomes" id="UP000193207">
    <property type="component" value="Unassembled WGS sequence"/>
</dbReference>
<proteinExistence type="predicted"/>
<dbReference type="InterPro" id="IPR013217">
    <property type="entry name" value="Methyltransf_12"/>
</dbReference>
<organism evidence="2 3">
    <name type="scientific">Roseovarius halotolerans</name>
    <dbReference type="NCBI Taxonomy" id="505353"/>
    <lineage>
        <taxon>Bacteria</taxon>
        <taxon>Pseudomonadati</taxon>
        <taxon>Pseudomonadota</taxon>
        <taxon>Alphaproteobacteria</taxon>
        <taxon>Rhodobacterales</taxon>
        <taxon>Roseobacteraceae</taxon>
        <taxon>Roseovarius</taxon>
    </lineage>
</organism>
<dbReference type="PANTHER" id="PTHR42912">
    <property type="entry name" value="METHYLTRANSFERASE"/>
    <property type="match status" value="1"/>
</dbReference>
<dbReference type="EMBL" id="FWFU01000001">
    <property type="protein sequence ID" value="SLN24473.1"/>
    <property type="molecule type" value="Genomic_DNA"/>
</dbReference>
<dbReference type="Gene3D" id="3.40.50.150">
    <property type="entry name" value="Vaccinia Virus protein VP39"/>
    <property type="match status" value="1"/>
</dbReference>
<evidence type="ECO:0000259" key="1">
    <source>
        <dbReference type="Pfam" id="PF08242"/>
    </source>
</evidence>
<keyword evidence="2" id="KW-0489">Methyltransferase</keyword>
<dbReference type="CDD" id="cd02440">
    <property type="entry name" value="AdoMet_MTases"/>
    <property type="match status" value="1"/>
</dbReference>
<dbReference type="GO" id="GO:0102208">
    <property type="term" value="F:2-polyprenyl-6-hydroxyphenol methylase activity"/>
    <property type="evidence" value="ECO:0007669"/>
    <property type="project" value="UniProtKB-EC"/>
</dbReference>
<dbReference type="RefSeq" id="WP_085816603.1">
    <property type="nucleotide sequence ID" value="NZ_FWFU01000001.1"/>
</dbReference>
<reference evidence="2 3" key="1">
    <citation type="submission" date="2017-03" db="EMBL/GenBank/DDBJ databases">
        <authorList>
            <person name="Afonso C.L."/>
            <person name="Miller P.J."/>
            <person name="Scott M.A."/>
            <person name="Spackman E."/>
            <person name="Goraichik I."/>
            <person name="Dimitrov K.M."/>
            <person name="Suarez D.L."/>
            <person name="Swayne D.E."/>
        </authorList>
    </citation>
    <scope>NUCLEOTIDE SEQUENCE [LARGE SCALE GENOMIC DNA]</scope>
    <source>
        <strain evidence="2 3">CECT 8110</strain>
    </source>
</reference>
<dbReference type="GO" id="GO:0032259">
    <property type="term" value="P:methylation"/>
    <property type="evidence" value="ECO:0007669"/>
    <property type="project" value="UniProtKB-KW"/>
</dbReference>
<dbReference type="Pfam" id="PF08242">
    <property type="entry name" value="Methyltransf_12"/>
    <property type="match status" value="1"/>
</dbReference>
<protein>
    <submittedName>
        <fullName evidence="2">Ubiquinone biosynthesis O-methyltransferase</fullName>
        <ecNumber evidence="2">2.1.1.222</ecNumber>
    </submittedName>
</protein>
<dbReference type="OrthoDB" id="5642573at2"/>
<accession>A0A1X6YKZ0</accession>
<gene>
    <name evidence="2" type="primary">ubiG_1</name>
    <name evidence="2" type="ORF">ROH8110_01025</name>
</gene>
<keyword evidence="3" id="KW-1185">Reference proteome</keyword>
<keyword evidence="2" id="KW-0830">Ubiquinone</keyword>
<evidence type="ECO:0000313" key="3">
    <source>
        <dbReference type="Proteomes" id="UP000193207"/>
    </source>
</evidence>
<sequence>MADTQFWDRVARRYAARPIGNMAAYETTLARARAWLREEDRVLELGCGTGSTALLLAPDVGHLIASDLSGGMIAVADEKLADFEGDNLEFRRSDAFDESFGPGSFDAVLAFNFLHLLDDMNPTLARVQALLKPGGLFISKTICLGRHAWHFRALIGVMRLLGKAPPFLQFIGPEDVQGAMRAAGFVIEETGDYPARPRAHFIVARKPADAAAS</sequence>
<dbReference type="SUPFAM" id="SSF53335">
    <property type="entry name" value="S-adenosyl-L-methionine-dependent methyltransferases"/>
    <property type="match status" value="1"/>
</dbReference>
<name>A0A1X6YKZ0_9RHOB</name>
<evidence type="ECO:0000313" key="2">
    <source>
        <dbReference type="EMBL" id="SLN24473.1"/>
    </source>
</evidence>
<dbReference type="AlphaFoldDB" id="A0A1X6YKZ0"/>
<dbReference type="InterPro" id="IPR050508">
    <property type="entry name" value="Methyltransf_Superfamily"/>
</dbReference>
<keyword evidence="2" id="KW-0808">Transferase</keyword>
<dbReference type="InterPro" id="IPR029063">
    <property type="entry name" value="SAM-dependent_MTases_sf"/>
</dbReference>
<feature type="domain" description="Methyltransferase type 12" evidence="1">
    <location>
        <begin position="43"/>
        <end position="137"/>
    </location>
</feature>